<protein>
    <submittedName>
        <fullName evidence="1">Uncharacterized protein</fullName>
    </submittedName>
</protein>
<dbReference type="EMBL" id="CAJOBI010346721">
    <property type="protein sequence ID" value="CAF5218386.1"/>
    <property type="molecule type" value="Genomic_DNA"/>
</dbReference>
<dbReference type="Proteomes" id="UP000676336">
    <property type="component" value="Unassembled WGS sequence"/>
</dbReference>
<name>A0A8S3JHE8_9BILA</name>
<dbReference type="Gene3D" id="1.20.58.1120">
    <property type="match status" value="1"/>
</dbReference>
<organism evidence="1 2">
    <name type="scientific">Rotaria magnacalcarata</name>
    <dbReference type="NCBI Taxonomy" id="392030"/>
    <lineage>
        <taxon>Eukaryota</taxon>
        <taxon>Metazoa</taxon>
        <taxon>Spiralia</taxon>
        <taxon>Gnathifera</taxon>
        <taxon>Rotifera</taxon>
        <taxon>Eurotatoria</taxon>
        <taxon>Bdelloidea</taxon>
        <taxon>Philodinida</taxon>
        <taxon>Philodinidae</taxon>
        <taxon>Rotaria</taxon>
    </lineage>
</organism>
<dbReference type="AlphaFoldDB" id="A0A8S3JHE8"/>
<sequence length="95" mass="11020">MQITVKEYLKNSLIALKVQLKKRDKWIKDWPSQCCVTASEIEWTSTTAKALLTCQADESLKPLKILFRTQVSLAILDLKVPISVQGLKNRNFWWK</sequence>
<reference evidence="1" key="1">
    <citation type="submission" date="2021-02" db="EMBL/GenBank/DDBJ databases">
        <authorList>
            <person name="Nowell W R."/>
        </authorList>
    </citation>
    <scope>NUCLEOTIDE SEQUENCE</scope>
</reference>
<gene>
    <name evidence="1" type="ORF">SMN809_LOCUS80929</name>
</gene>
<evidence type="ECO:0000313" key="2">
    <source>
        <dbReference type="Proteomes" id="UP000676336"/>
    </source>
</evidence>
<accession>A0A8S3JHE8</accession>
<proteinExistence type="predicted"/>
<evidence type="ECO:0000313" key="1">
    <source>
        <dbReference type="EMBL" id="CAF5218386.1"/>
    </source>
</evidence>
<comment type="caution">
    <text evidence="1">The sequence shown here is derived from an EMBL/GenBank/DDBJ whole genome shotgun (WGS) entry which is preliminary data.</text>
</comment>